<evidence type="ECO:0000313" key="6">
    <source>
        <dbReference type="Proteomes" id="UP000886752"/>
    </source>
</evidence>
<dbReference type="SUPFAM" id="SSF53187">
    <property type="entry name" value="Zn-dependent exopeptidases"/>
    <property type="match status" value="1"/>
</dbReference>
<accession>A0A9D1TQN2</accession>
<dbReference type="InterPro" id="IPR002508">
    <property type="entry name" value="MurNAc-LAA_cat"/>
</dbReference>
<evidence type="ECO:0000313" key="5">
    <source>
        <dbReference type="EMBL" id="HIW00651.1"/>
    </source>
</evidence>
<dbReference type="EMBL" id="DXHV01000057">
    <property type="protein sequence ID" value="HIW00651.1"/>
    <property type="molecule type" value="Genomic_DNA"/>
</dbReference>
<dbReference type="Gene3D" id="3.40.630.40">
    <property type="entry name" value="Zn-dependent exopeptidases"/>
    <property type="match status" value="1"/>
</dbReference>
<proteinExistence type="predicted"/>
<evidence type="ECO:0000256" key="2">
    <source>
        <dbReference type="ARBA" id="ARBA00011901"/>
    </source>
</evidence>
<dbReference type="CDD" id="cd02696">
    <property type="entry name" value="MurNAc-LAA"/>
    <property type="match status" value="1"/>
</dbReference>
<comment type="catalytic activity">
    <reaction evidence="1">
        <text>Hydrolyzes the link between N-acetylmuramoyl residues and L-amino acid residues in certain cell-wall glycopeptides.</text>
        <dbReference type="EC" id="3.5.1.28"/>
    </reaction>
</comment>
<sequence length="602" mass="65985">MRAQLLTSPVAHVLAQPSPAARRLMLLCTRSLLVLALCAAWLLCAVYNAGAAPAISARIQKGFASCAIDMETSRFGTLRCLRTDTLRETYNKAREDMDALREHKVRSCWRQPWEELRDTFLSIAISMPSGNIAAQSVFRAGECQEALARCSHLGEDYRMALGLYEAVYRAFPKSVRADDALLACATIAARNLNDRHGALDYLGLIEKSYAAGDAAGPARELKSSLAGKGTVQAASSKSRQPVLNNLTWQPAGASSVEVRLDFTRRTDARTSLVRKKNADLIVMDLGDTEVVSEIRRGLRVSNSLLRSVQVQQNRKTTKLVLSFARVGTYKIRTSKDALVLTVQNKSAKPAKTAKGRGLPYGSARTAAIAMNDSAVRVVTIDAGHGGIDPGTLHNGVIERKITLDVALRLGRLLTDNGFRVIYTRKSNRTISLARRTEIANENRSDLFVSIHVNAHHKQGINGVEIYYLDTGSSSVAVATRENGSRNRVAVRKVGLTRRILESRKLARDMQQNLVSRVRRNGYAVRSKGVKTGPFFVLATAEMPSVLAEIGYCTNEREAALLKTVAYRQAIAEGLAEGIMAYRDRSLGRLTAEGRTSRRTTIQ</sequence>
<organism evidence="5 6">
    <name type="scientific">Candidatus Desulfovibrio intestinipullorum</name>
    <dbReference type="NCBI Taxonomy" id="2838536"/>
    <lineage>
        <taxon>Bacteria</taxon>
        <taxon>Pseudomonadati</taxon>
        <taxon>Thermodesulfobacteriota</taxon>
        <taxon>Desulfovibrionia</taxon>
        <taxon>Desulfovibrionales</taxon>
        <taxon>Desulfovibrionaceae</taxon>
        <taxon>Desulfovibrio</taxon>
    </lineage>
</organism>
<keyword evidence="3 5" id="KW-0378">Hydrolase</keyword>
<comment type="caution">
    <text evidence="5">The sequence shown here is derived from an EMBL/GenBank/DDBJ whole genome shotgun (WGS) entry which is preliminary data.</text>
</comment>
<evidence type="ECO:0000256" key="1">
    <source>
        <dbReference type="ARBA" id="ARBA00001561"/>
    </source>
</evidence>
<dbReference type="SMART" id="SM00646">
    <property type="entry name" value="Ami_3"/>
    <property type="match status" value="1"/>
</dbReference>
<name>A0A9D1TQN2_9BACT</name>
<reference evidence="5" key="2">
    <citation type="submission" date="2021-04" db="EMBL/GenBank/DDBJ databases">
        <authorList>
            <person name="Gilroy R."/>
        </authorList>
    </citation>
    <scope>NUCLEOTIDE SEQUENCE</scope>
    <source>
        <strain evidence="5">ChiHecec2B26-446</strain>
    </source>
</reference>
<dbReference type="GO" id="GO:0009253">
    <property type="term" value="P:peptidoglycan catabolic process"/>
    <property type="evidence" value="ECO:0007669"/>
    <property type="project" value="InterPro"/>
</dbReference>
<dbReference type="GO" id="GO:0030288">
    <property type="term" value="C:outer membrane-bounded periplasmic space"/>
    <property type="evidence" value="ECO:0007669"/>
    <property type="project" value="TreeGrafter"/>
</dbReference>
<evidence type="ECO:0000256" key="3">
    <source>
        <dbReference type="ARBA" id="ARBA00022801"/>
    </source>
</evidence>
<dbReference type="PANTHER" id="PTHR30404">
    <property type="entry name" value="N-ACETYLMURAMOYL-L-ALANINE AMIDASE"/>
    <property type="match status" value="1"/>
</dbReference>
<dbReference type="InterPro" id="IPR011990">
    <property type="entry name" value="TPR-like_helical_dom_sf"/>
</dbReference>
<dbReference type="InterPro" id="IPR050695">
    <property type="entry name" value="N-acetylmuramoyl_amidase_3"/>
</dbReference>
<protein>
    <recommendedName>
        <fullName evidence="2">N-acetylmuramoyl-L-alanine amidase</fullName>
        <ecNumber evidence="2">3.5.1.28</ecNumber>
    </recommendedName>
</protein>
<dbReference type="FunFam" id="3.40.630.40:FF:000005">
    <property type="entry name" value="N-acetylmuramoyl-L-alanine amidase (AmiA)"/>
    <property type="match status" value="1"/>
</dbReference>
<dbReference type="Proteomes" id="UP000886752">
    <property type="component" value="Unassembled WGS sequence"/>
</dbReference>
<dbReference type="PANTHER" id="PTHR30404:SF0">
    <property type="entry name" value="N-ACETYLMURAMOYL-L-ALANINE AMIDASE AMIC"/>
    <property type="match status" value="1"/>
</dbReference>
<dbReference type="Gene3D" id="1.25.40.10">
    <property type="entry name" value="Tetratricopeptide repeat domain"/>
    <property type="match status" value="1"/>
</dbReference>
<dbReference type="GO" id="GO:0008745">
    <property type="term" value="F:N-acetylmuramoyl-L-alanine amidase activity"/>
    <property type="evidence" value="ECO:0007669"/>
    <property type="project" value="UniProtKB-EC"/>
</dbReference>
<dbReference type="Pfam" id="PF01520">
    <property type="entry name" value="Amidase_3"/>
    <property type="match status" value="1"/>
</dbReference>
<dbReference type="AlphaFoldDB" id="A0A9D1TQN2"/>
<evidence type="ECO:0000259" key="4">
    <source>
        <dbReference type="SMART" id="SM00646"/>
    </source>
</evidence>
<reference evidence="5" key="1">
    <citation type="journal article" date="2021" name="PeerJ">
        <title>Extensive microbial diversity within the chicken gut microbiome revealed by metagenomics and culture.</title>
        <authorList>
            <person name="Gilroy R."/>
            <person name="Ravi A."/>
            <person name="Getino M."/>
            <person name="Pursley I."/>
            <person name="Horton D.L."/>
            <person name="Alikhan N.F."/>
            <person name="Baker D."/>
            <person name="Gharbi K."/>
            <person name="Hall N."/>
            <person name="Watson M."/>
            <person name="Adriaenssens E.M."/>
            <person name="Foster-Nyarko E."/>
            <person name="Jarju S."/>
            <person name="Secka A."/>
            <person name="Antonio M."/>
            <person name="Oren A."/>
            <person name="Chaudhuri R.R."/>
            <person name="La Ragione R."/>
            <person name="Hildebrand F."/>
            <person name="Pallen M.J."/>
        </authorList>
    </citation>
    <scope>NUCLEOTIDE SEQUENCE</scope>
    <source>
        <strain evidence="5">ChiHecec2B26-446</strain>
    </source>
</reference>
<feature type="domain" description="MurNAc-LAA" evidence="4">
    <location>
        <begin position="436"/>
        <end position="579"/>
    </location>
</feature>
<dbReference type="EC" id="3.5.1.28" evidence="2"/>
<gene>
    <name evidence="5" type="ORF">H9894_05605</name>
</gene>